<comment type="similarity">
    <text evidence="1">Belongs to the glutamine synthetase family.</text>
</comment>
<organism evidence="4 5">
    <name type="scientific">Beauveria bassiana</name>
    <name type="common">White muscardine disease fungus</name>
    <name type="synonym">Tritirachium shiotae</name>
    <dbReference type="NCBI Taxonomy" id="176275"/>
    <lineage>
        <taxon>Eukaryota</taxon>
        <taxon>Fungi</taxon>
        <taxon>Dikarya</taxon>
        <taxon>Ascomycota</taxon>
        <taxon>Pezizomycotina</taxon>
        <taxon>Sordariomycetes</taxon>
        <taxon>Hypocreomycetidae</taxon>
        <taxon>Hypocreales</taxon>
        <taxon>Cordycipitaceae</taxon>
        <taxon>Beauveria</taxon>
    </lineage>
</organism>
<dbReference type="GO" id="GO:0004356">
    <property type="term" value="F:glutamine synthetase activity"/>
    <property type="evidence" value="ECO:0007669"/>
    <property type="project" value="InterPro"/>
</dbReference>
<evidence type="ECO:0000256" key="1">
    <source>
        <dbReference type="RuleBase" id="RU000384"/>
    </source>
</evidence>
<dbReference type="InterPro" id="IPR014746">
    <property type="entry name" value="Gln_synth/guanido_kin_cat_dom"/>
</dbReference>
<dbReference type="InterPro" id="IPR008146">
    <property type="entry name" value="Gln_synth_cat_dom"/>
</dbReference>
<dbReference type="AlphaFoldDB" id="A0A2N6NWD8"/>
<evidence type="ECO:0000313" key="5">
    <source>
        <dbReference type="Proteomes" id="UP000235728"/>
    </source>
</evidence>
<feature type="domain" description="GS catalytic" evidence="3">
    <location>
        <begin position="2"/>
        <end position="88"/>
    </location>
</feature>
<dbReference type="Pfam" id="PF00120">
    <property type="entry name" value="Gln-synt_C"/>
    <property type="match status" value="1"/>
</dbReference>
<dbReference type="Gene3D" id="3.30.590.10">
    <property type="entry name" value="Glutamine synthetase/guanido kinase, catalytic domain"/>
    <property type="match status" value="1"/>
</dbReference>
<protein>
    <recommendedName>
        <fullName evidence="3">GS catalytic domain-containing protein</fullName>
    </recommendedName>
</protein>
<feature type="chain" id="PRO_5014931309" description="GS catalytic domain-containing protein" evidence="2">
    <location>
        <begin position="20"/>
        <end position="104"/>
    </location>
</feature>
<evidence type="ECO:0000259" key="3">
    <source>
        <dbReference type="Pfam" id="PF00120"/>
    </source>
</evidence>
<dbReference type="Proteomes" id="UP000235728">
    <property type="component" value="Unassembled WGS sequence"/>
</dbReference>
<accession>A0A2N6NWD8</accession>
<evidence type="ECO:0000313" key="4">
    <source>
        <dbReference type="EMBL" id="PMB71591.1"/>
    </source>
</evidence>
<keyword evidence="2" id="KW-0732">Signal</keyword>
<gene>
    <name evidence="4" type="ORF">BM221_001681</name>
</gene>
<name>A0A2N6NWD8_BEABA</name>
<comment type="caution">
    <text evidence="4">The sequence shown here is derived from an EMBL/GenBank/DDBJ whole genome shotgun (WGS) entry which is preliminary data.</text>
</comment>
<feature type="signal peptide" evidence="2">
    <location>
        <begin position="1"/>
        <end position="19"/>
    </location>
</feature>
<proteinExistence type="inferred from homology"/>
<dbReference type="EMBL" id="MRVG01000002">
    <property type="protein sequence ID" value="PMB71591.1"/>
    <property type="molecule type" value="Genomic_DNA"/>
</dbReference>
<dbReference type="SUPFAM" id="SSF55931">
    <property type="entry name" value="Glutamine synthetase/guanido kinase"/>
    <property type="match status" value="1"/>
</dbReference>
<reference evidence="4 5" key="1">
    <citation type="journal article" date="2016" name="Appl. Microbiol. Biotechnol.">
        <title>Characterization of T-DNA insertion mutants with decreased virulence in the entomopathogenic fungus Beauveria bassiana JEF-007.</title>
        <authorList>
            <person name="Kim S."/>
            <person name="Lee S.J."/>
            <person name="Nai Y.S."/>
            <person name="Yu J.S."/>
            <person name="Lee M.R."/>
            <person name="Yang Y.T."/>
            <person name="Kim J.S."/>
        </authorList>
    </citation>
    <scope>NUCLEOTIDE SEQUENCE [LARGE SCALE GENOMIC DNA]</scope>
    <source>
        <strain evidence="4 5">JEF-007</strain>
    </source>
</reference>
<sequence length="104" mass="11639">MYLVLAVVLSAGLWGCMNGELLHHQDTSSLSEEQITDSGAPCIPGTFEAALDQLERDYESEGGVRETLMESQVICHYLKMKRFERFQLAHMGEDGGRSLLTELF</sequence>
<evidence type="ECO:0000256" key="2">
    <source>
        <dbReference type="SAM" id="SignalP"/>
    </source>
</evidence>